<evidence type="ECO:0000313" key="2">
    <source>
        <dbReference type="EMBL" id="THV63931.1"/>
    </source>
</evidence>
<evidence type="ECO:0000256" key="1">
    <source>
        <dbReference type="SAM" id="MobiDB-lite"/>
    </source>
</evidence>
<feature type="region of interest" description="Disordered" evidence="1">
    <location>
        <begin position="195"/>
        <end position="404"/>
    </location>
</feature>
<name>A0A4S8S0A6_AURPU</name>
<feature type="compositionally biased region" description="Basic and acidic residues" evidence="1">
    <location>
        <begin position="310"/>
        <end position="325"/>
    </location>
</feature>
<dbReference type="EMBL" id="QZAF01000986">
    <property type="protein sequence ID" value="THV63931.1"/>
    <property type="molecule type" value="Genomic_DNA"/>
</dbReference>
<sequence>MRGGRKQKHFNNEEALEPETIKDVQDLLAGRVPSVKVKHHRVISGIMFLEADVLNGLIWDDWCFLIAGENPKDHGCVVATRLHTDKVTGARNGIAETTHGKQLNDTEGGIKYTKWCSSLQFQRGLTPTGRQSPTVTRIEQAREIFSRQLLELFKEPGSFKNQNWQRVQSIMDNYQDLLHLNGNPRVPEGFSKIQRYRIDRPRRQVQNRNPGPEPQPEPGNESESEPEPEPRPRDDDEPRPDYNDSSSDDDDFNDDHRPHGGSRFRQPDSDLEDERRSPDRERTVIEVEDEEPARVVIVDYDDSDNDQDLMDIRRANSDSHDERSPRSSFAAASSIVSPERPTTSTTQPEYDDEEVDMNVDRPTTLSSRLPSEIGDTSPGPRTMTTADPNKPGSKTNPFDITNVSDVHEDDDDMIILYHEIKADPTEESDLTGGGLAVNQVKREIVELDSDTVEGGSIIIQNTPDTAEDDPDFIMGEHVRLVIDIDD</sequence>
<feature type="compositionally biased region" description="Basic and acidic residues" evidence="1">
    <location>
        <begin position="265"/>
        <end position="285"/>
    </location>
</feature>
<feature type="compositionally biased region" description="Polar residues" evidence="1">
    <location>
        <begin position="382"/>
        <end position="404"/>
    </location>
</feature>
<protein>
    <submittedName>
        <fullName evidence="2">Uncharacterized protein</fullName>
    </submittedName>
</protein>
<gene>
    <name evidence="2" type="ORF">D6D28_10281</name>
</gene>
<dbReference type="Proteomes" id="UP000304951">
    <property type="component" value="Unassembled WGS sequence"/>
</dbReference>
<dbReference type="AlphaFoldDB" id="A0A4S8S0A6"/>
<proteinExistence type="predicted"/>
<organism evidence="2 3">
    <name type="scientific">Aureobasidium pullulans</name>
    <name type="common">Black yeast</name>
    <name type="synonym">Pullularia pullulans</name>
    <dbReference type="NCBI Taxonomy" id="5580"/>
    <lineage>
        <taxon>Eukaryota</taxon>
        <taxon>Fungi</taxon>
        <taxon>Dikarya</taxon>
        <taxon>Ascomycota</taxon>
        <taxon>Pezizomycotina</taxon>
        <taxon>Dothideomycetes</taxon>
        <taxon>Dothideomycetidae</taxon>
        <taxon>Dothideales</taxon>
        <taxon>Saccotheciaceae</taxon>
        <taxon>Aureobasidium</taxon>
    </lineage>
</organism>
<feature type="compositionally biased region" description="Acidic residues" evidence="1">
    <location>
        <begin position="299"/>
        <end position="309"/>
    </location>
</feature>
<comment type="caution">
    <text evidence="2">The sequence shown here is derived from an EMBL/GenBank/DDBJ whole genome shotgun (WGS) entry which is preliminary data.</text>
</comment>
<accession>A0A4S8S0A6</accession>
<feature type="compositionally biased region" description="Basic and acidic residues" evidence="1">
    <location>
        <begin position="228"/>
        <end position="242"/>
    </location>
</feature>
<evidence type="ECO:0000313" key="3">
    <source>
        <dbReference type="Proteomes" id="UP000304951"/>
    </source>
</evidence>
<reference evidence="2 3" key="1">
    <citation type="submission" date="2018-10" db="EMBL/GenBank/DDBJ databases">
        <title>Fifty Aureobasidium pullulans genomes reveal a recombining polyextremotolerant generalist.</title>
        <authorList>
            <person name="Gostincar C."/>
            <person name="Turk M."/>
            <person name="Zajc J."/>
            <person name="Gunde-Cimerman N."/>
        </authorList>
    </citation>
    <scope>NUCLEOTIDE SEQUENCE [LARGE SCALE GENOMIC DNA]</scope>
    <source>
        <strain evidence="2 3">EXF-11900</strain>
    </source>
</reference>